<gene>
    <name evidence="2" type="ORF">ASTO00021_LOCUS1925</name>
    <name evidence="3" type="ORF">ASTO00021_LOCUS1926</name>
    <name evidence="4" type="ORF">ASTO00021_LOCUS1928</name>
    <name evidence="5" type="ORF">ASTO00021_LOCUS1930</name>
</gene>
<accession>A0A6S7ZXW3</accession>
<protein>
    <recommendedName>
        <fullName evidence="6">AP2/ERF domain-containing protein</fullName>
    </recommendedName>
</protein>
<dbReference type="Gene3D" id="2.30.30.140">
    <property type="match status" value="1"/>
</dbReference>
<dbReference type="InterPro" id="IPR016177">
    <property type="entry name" value="DNA-bd_dom_sf"/>
</dbReference>
<sequence length="234" mass="26263">MDQNSDDMQTLTEDVEFFPGDAVECRYRCRDVYFNATICTRRRDGTYDLLYDGEGGGYIGDYEKRVKKEFIRKRQGTVSRKNVIFSSKTGSGYSPRKFKNKSQTLMAPRVSSRGITRASSSADGVVADQNSNKISNSSTNKSPALSDKQLSMNISGLTKCPESEEGDVITTKYKGVTRSASGWVARFKIGGRHKQIGPFSTDIEAARQYDNSIRKYISEVESDQNEYIKLLNFP</sequence>
<organism evidence="2">
    <name type="scientific">Aplanochytrium stocchinoi</name>
    <dbReference type="NCBI Taxonomy" id="215587"/>
    <lineage>
        <taxon>Eukaryota</taxon>
        <taxon>Sar</taxon>
        <taxon>Stramenopiles</taxon>
        <taxon>Bigyra</taxon>
        <taxon>Labyrinthulomycetes</taxon>
        <taxon>Thraustochytrida</taxon>
        <taxon>Thraustochytriidae</taxon>
        <taxon>Aplanochytrium</taxon>
    </lineage>
</organism>
<feature type="compositionally biased region" description="Low complexity" evidence="1">
    <location>
        <begin position="130"/>
        <end position="142"/>
    </location>
</feature>
<dbReference type="InterPro" id="IPR036955">
    <property type="entry name" value="AP2/ERF_dom_sf"/>
</dbReference>
<proteinExistence type="predicted"/>
<dbReference type="EMBL" id="HBIN01002867">
    <property type="protein sequence ID" value="CAE0431591.1"/>
    <property type="molecule type" value="Transcribed_RNA"/>
</dbReference>
<evidence type="ECO:0000313" key="5">
    <source>
        <dbReference type="EMBL" id="CAE0431593.1"/>
    </source>
</evidence>
<reference evidence="2" key="1">
    <citation type="submission" date="2021-01" db="EMBL/GenBank/DDBJ databases">
        <authorList>
            <person name="Corre E."/>
            <person name="Pelletier E."/>
            <person name="Niang G."/>
            <person name="Scheremetjew M."/>
            <person name="Finn R."/>
            <person name="Kale V."/>
            <person name="Holt S."/>
            <person name="Cochrane G."/>
            <person name="Meng A."/>
            <person name="Brown T."/>
            <person name="Cohen L."/>
        </authorList>
    </citation>
    <scope>NUCLEOTIDE SEQUENCE</scope>
    <source>
        <strain evidence="2">GSBS06</strain>
    </source>
</reference>
<feature type="compositionally biased region" description="Polar residues" evidence="1">
    <location>
        <begin position="113"/>
        <end position="122"/>
    </location>
</feature>
<evidence type="ECO:0000313" key="4">
    <source>
        <dbReference type="EMBL" id="CAE0431591.1"/>
    </source>
</evidence>
<dbReference type="GO" id="GO:0003677">
    <property type="term" value="F:DNA binding"/>
    <property type="evidence" value="ECO:0007669"/>
    <property type="project" value="InterPro"/>
</dbReference>
<dbReference type="CDD" id="cd04508">
    <property type="entry name" value="Tudor_SF"/>
    <property type="match status" value="1"/>
</dbReference>
<dbReference type="Gene3D" id="3.30.730.10">
    <property type="entry name" value="AP2/ERF domain"/>
    <property type="match status" value="1"/>
</dbReference>
<dbReference type="GO" id="GO:0003700">
    <property type="term" value="F:DNA-binding transcription factor activity"/>
    <property type="evidence" value="ECO:0007669"/>
    <property type="project" value="InterPro"/>
</dbReference>
<feature type="region of interest" description="Disordered" evidence="1">
    <location>
        <begin position="109"/>
        <end position="145"/>
    </location>
</feature>
<evidence type="ECO:0008006" key="6">
    <source>
        <dbReference type="Google" id="ProtNLM"/>
    </source>
</evidence>
<dbReference type="EMBL" id="HBIN01002869">
    <property type="protein sequence ID" value="CAE0431593.1"/>
    <property type="molecule type" value="Transcribed_RNA"/>
</dbReference>
<evidence type="ECO:0000313" key="2">
    <source>
        <dbReference type="EMBL" id="CAE0431588.1"/>
    </source>
</evidence>
<dbReference type="EMBL" id="HBIN01002864">
    <property type="protein sequence ID" value="CAE0431588.1"/>
    <property type="molecule type" value="Transcribed_RNA"/>
</dbReference>
<dbReference type="EMBL" id="HBIN01002865">
    <property type="protein sequence ID" value="CAE0431589.1"/>
    <property type="molecule type" value="Transcribed_RNA"/>
</dbReference>
<dbReference type="AlphaFoldDB" id="A0A6S7ZXW3"/>
<name>A0A6S7ZXW3_9STRA</name>
<evidence type="ECO:0000313" key="3">
    <source>
        <dbReference type="EMBL" id="CAE0431589.1"/>
    </source>
</evidence>
<dbReference type="SUPFAM" id="SSF54171">
    <property type="entry name" value="DNA-binding domain"/>
    <property type="match status" value="1"/>
</dbReference>
<evidence type="ECO:0000256" key="1">
    <source>
        <dbReference type="SAM" id="MobiDB-lite"/>
    </source>
</evidence>